<reference evidence="2 3" key="1">
    <citation type="journal article" date="2013" name="ISME J.">
        <title>A metabolic model for members of the genus Tetrasphaera involved in enhanced biological phosphorus removal.</title>
        <authorList>
            <person name="Kristiansen R."/>
            <person name="Nguyen H.T.T."/>
            <person name="Saunders A.M."/>
            <person name="Nielsen J.L."/>
            <person name="Wimmer R."/>
            <person name="Le V.Q."/>
            <person name="McIlroy S.J."/>
            <person name="Petrovski S."/>
            <person name="Seviour R.J."/>
            <person name="Calteau A."/>
            <person name="Nielsen K.L."/>
            <person name="Nielsen P.H."/>
        </authorList>
    </citation>
    <scope>NUCLEOTIDE SEQUENCE [LARGE SCALE GENOMIC DNA]</scope>
    <source>
        <strain evidence="2 3">Lp2</strain>
    </source>
</reference>
<accession>N0DYI1</accession>
<dbReference type="STRING" id="1193181.BN10_1600011"/>
<dbReference type="InterPro" id="IPR000073">
    <property type="entry name" value="AB_hydrolase_1"/>
</dbReference>
<name>N0DYI1_9MICO</name>
<keyword evidence="3" id="KW-1185">Reference proteome</keyword>
<proteinExistence type="predicted"/>
<organism evidence="2 3">
    <name type="scientific">Phycicoccus elongatus Lp2</name>
    <dbReference type="NCBI Taxonomy" id="1193181"/>
    <lineage>
        <taxon>Bacteria</taxon>
        <taxon>Bacillati</taxon>
        <taxon>Actinomycetota</taxon>
        <taxon>Actinomycetes</taxon>
        <taxon>Micrococcales</taxon>
        <taxon>Intrasporangiaceae</taxon>
        <taxon>Phycicoccus</taxon>
    </lineage>
</organism>
<feature type="domain" description="AB hydrolase-1" evidence="1">
    <location>
        <begin position="20"/>
        <end position="134"/>
    </location>
</feature>
<gene>
    <name evidence="2" type="ORF">BN10_1600011</name>
</gene>
<dbReference type="HOGENOM" id="CLU_081587_0_0_11"/>
<dbReference type="Proteomes" id="UP000013167">
    <property type="component" value="Unassembled WGS sequence"/>
</dbReference>
<dbReference type="GO" id="GO:0003824">
    <property type="term" value="F:catalytic activity"/>
    <property type="evidence" value="ECO:0007669"/>
    <property type="project" value="UniProtKB-ARBA"/>
</dbReference>
<dbReference type="EMBL" id="CAIZ01000069">
    <property type="protein sequence ID" value="CCH69407.1"/>
    <property type="molecule type" value="Genomic_DNA"/>
</dbReference>
<dbReference type="SUPFAM" id="SSF53474">
    <property type="entry name" value="alpha/beta-Hydrolases"/>
    <property type="match status" value="1"/>
</dbReference>
<comment type="caution">
    <text evidence="2">The sequence shown here is derived from an EMBL/GenBank/DDBJ whole genome shotgun (WGS) entry which is preliminary data.</text>
</comment>
<evidence type="ECO:0000313" key="2">
    <source>
        <dbReference type="EMBL" id="CCH69407.1"/>
    </source>
</evidence>
<evidence type="ECO:0000313" key="3">
    <source>
        <dbReference type="Proteomes" id="UP000013167"/>
    </source>
</evidence>
<dbReference type="RefSeq" id="WP_010852056.1">
    <property type="nucleotide sequence ID" value="NZ_HF570956.1"/>
</dbReference>
<dbReference type="Gene3D" id="3.40.50.1820">
    <property type="entry name" value="alpha/beta hydrolase"/>
    <property type="match status" value="1"/>
</dbReference>
<dbReference type="InterPro" id="IPR029058">
    <property type="entry name" value="AB_hydrolase_fold"/>
</dbReference>
<sequence>MVPIARPELKGHKADRATGAVLIVHGGAARGSLRMRWTMSPVLRMAFFAPDLILATGGDASVVRLKNRFLGWNGDGQAPLADARWALDVIRDAHPGVPIVLVGHSLGGRVLLHLADEPDVVAVAALGPWIETDDPVVGHPGERFLLVHSRKDRITDPRQTQRYAAELTARGAHVDLRLVRDLHAMLLRPGRWHRAVARFAAAAIRDANSADRPN</sequence>
<evidence type="ECO:0000259" key="1">
    <source>
        <dbReference type="Pfam" id="PF00561"/>
    </source>
</evidence>
<dbReference type="AlphaFoldDB" id="N0DYI1"/>
<protein>
    <recommendedName>
        <fullName evidence="1">AB hydrolase-1 domain-containing protein</fullName>
    </recommendedName>
</protein>
<dbReference type="eggNOG" id="COG2267">
    <property type="taxonomic scope" value="Bacteria"/>
</dbReference>
<dbReference type="Pfam" id="PF00561">
    <property type="entry name" value="Abhydrolase_1"/>
    <property type="match status" value="1"/>
</dbReference>